<proteinExistence type="predicted"/>
<protein>
    <submittedName>
        <fullName evidence="1">Uncharacterized protein</fullName>
    </submittedName>
</protein>
<accession>A0A6C0H009</accession>
<reference evidence="1" key="1">
    <citation type="journal article" date="2020" name="Nature">
        <title>Giant virus diversity and host interactions through global metagenomics.</title>
        <authorList>
            <person name="Schulz F."/>
            <person name="Roux S."/>
            <person name="Paez-Espino D."/>
            <person name="Jungbluth S."/>
            <person name="Walsh D.A."/>
            <person name="Denef V.J."/>
            <person name="McMahon K.D."/>
            <person name="Konstantinidis K.T."/>
            <person name="Eloe-Fadrosh E.A."/>
            <person name="Kyrpides N.C."/>
            <person name="Woyke T."/>
        </authorList>
    </citation>
    <scope>NUCLEOTIDE SEQUENCE</scope>
    <source>
        <strain evidence="1">GVMAG-M-3300023179-4</strain>
    </source>
</reference>
<evidence type="ECO:0000313" key="1">
    <source>
        <dbReference type="EMBL" id="QHT73852.1"/>
    </source>
</evidence>
<dbReference type="AlphaFoldDB" id="A0A6C0H009"/>
<name>A0A6C0H009_9ZZZZ</name>
<organism evidence="1">
    <name type="scientific">viral metagenome</name>
    <dbReference type="NCBI Taxonomy" id="1070528"/>
    <lineage>
        <taxon>unclassified sequences</taxon>
        <taxon>metagenomes</taxon>
        <taxon>organismal metagenomes</taxon>
    </lineage>
</organism>
<sequence length="176" mass="20489">MVKNTKGGSFHKKLARKKEDEAKIIKVNLDVNFEQDIIVLIDKNIGNCFTARLIHCEDETNNFKDKELKVLHQRGKNAKNIFHKTSSRLALVTIVTDCKLTSNCIGYVEEFLEHNHINEYLKNKLINQETYNKLKQFMKSNIVELENNEENIFETDDNKDTSKLESLVEECDIDKI</sequence>
<dbReference type="EMBL" id="MN739833">
    <property type="protein sequence ID" value="QHT73852.1"/>
    <property type="molecule type" value="Genomic_DNA"/>
</dbReference>